<evidence type="ECO:0000313" key="2">
    <source>
        <dbReference type="EMBL" id="REH42687.1"/>
    </source>
</evidence>
<comment type="caution">
    <text evidence="2">The sequence shown here is derived from an EMBL/GenBank/DDBJ whole genome shotgun (WGS) entry which is preliminary data.</text>
</comment>
<proteinExistence type="predicted"/>
<reference evidence="2 3" key="1">
    <citation type="submission" date="2018-08" db="EMBL/GenBank/DDBJ databases">
        <title>Genomic Encyclopedia of Archaeal and Bacterial Type Strains, Phase II (KMG-II): from individual species to whole genera.</title>
        <authorList>
            <person name="Goeker M."/>
        </authorList>
    </citation>
    <scope>NUCLEOTIDE SEQUENCE [LARGE SCALE GENOMIC DNA]</scope>
    <source>
        <strain evidence="2 3">DSM 45791</strain>
    </source>
</reference>
<organism evidence="2 3">
    <name type="scientific">Kutzneria buriramensis</name>
    <dbReference type="NCBI Taxonomy" id="1045776"/>
    <lineage>
        <taxon>Bacteria</taxon>
        <taxon>Bacillati</taxon>
        <taxon>Actinomycetota</taxon>
        <taxon>Actinomycetes</taxon>
        <taxon>Pseudonocardiales</taxon>
        <taxon>Pseudonocardiaceae</taxon>
        <taxon>Kutzneria</taxon>
    </lineage>
</organism>
<protein>
    <submittedName>
        <fullName evidence="2">Uncharacterized protein</fullName>
    </submittedName>
</protein>
<evidence type="ECO:0000313" key="3">
    <source>
        <dbReference type="Proteomes" id="UP000256269"/>
    </source>
</evidence>
<feature type="compositionally biased region" description="Acidic residues" evidence="1">
    <location>
        <begin position="89"/>
        <end position="109"/>
    </location>
</feature>
<accession>A0A3E0HCW8</accession>
<feature type="compositionally biased region" description="Low complexity" evidence="1">
    <location>
        <begin position="78"/>
        <end position="88"/>
    </location>
</feature>
<dbReference type="EMBL" id="QUNO01000010">
    <property type="protein sequence ID" value="REH42687.1"/>
    <property type="molecule type" value="Genomic_DNA"/>
</dbReference>
<name>A0A3E0HCW8_9PSEU</name>
<sequence length="109" mass="11707">MTFYDFPQSTTSGVQCYRHMREETVVTTALFDEVREHFPMGRPGGRIVPTAECISDGACTPLGLSLRVAPATVTLVGAATTQATTQTTDGDEGDGNDDANPDSFTDETW</sequence>
<dbReference type="Proteomes" id="UP000256269">
    <property type="component" value="Unassembled WGS sequence"/>
</dbReference>
<feature type="region of interest" description="Disordered" evidence="1">
    <location>
        <begin position="78"/>
        <end position="109"/>
    </location>
</feature>
<evidence type="ECO:0000256" key="1">
    <source>
        <dbReference type="SAM" id="MobiDB-lite"/>
    </source>
</evidence>
<gene>
    <name evidence="2" type="ORF">BCF44_110184</name>
</gene>
<dbReference type="AlphaFoldDB" id="A0A3E0HCW8"/>
<keyword evidence="3" id="KW-1185">Reference proteome</keyword>